<evidence type="ECO:0000313" key="5">
    <source>
        <dbReference type="EMBL" id="AZG02894.1"/>
    </source>
</evidence>
<name>A0A1D8NQL4_YARLL</name>
<dbReference type="EC" id="3.5.1.1" evidence="4"/>
<dbReference type="VEuPathDB" id="FungiDB:YALI1_F38344g"/>
<accession>A0A1D8NQL4</accession>
<dbReference type="Proteomes" id="UP000256601">
    <property type="component" value="Unassembled WGS sequence"/>
</dbReference>
<evidence type="ECO:0000313" key="8">
    <source>
        <dbReference type="EMBL" id="AZG02897.1"/>
    </source>
</evidence>
<reference evidence="3 10" key="1">
    <citation type="journal article" date="2016" name="PLoS ONE">
        <title>Sequence Assembly of Yarrowia lipolytica Strain W29/CLIB89 Shows Transposable Element Diversity.</title>
        <authorList>
            <person name="Magnan C."/>
            <person name="Yu J."/>
            <person name="Chang I."/>
            <person name="Jahn E."/>
            <person name="Kanomata Y."/>
            <person name="Wu J."/>
            <person name="Zeller M."/>
            <person name="Oakes M."/>
            <person name="Baldi P."/>
            <person name="Sandmeyer S."/>
        </authorList>
    </citation>
    <scope>NUCLEOTIDE SEQUENCE [LARGE SCALE GENOMIC DNA]</scope>
    <source>
        <strain evidence="3">CLIB89</strain>
        <strain evidence="10">CLIB89(W29)</strain>
    </source>
</reference>
<dbReference type="GO" id="GO:0004067">
    <property type="term" value="F:asparaginase activity"/>
    <property type="evidence" value="ECO:0007669"/>
    <property type="project" value="UniProtKB-EC"/>
</dbReference>
<dbReference type="GO" id="GO:0004298">
    <property type="term" value="F:threonine-type endopeptidase activity"/>
    <property type="evidence" value="ECO:0007669"/>
    <property type="project" value="InterPro"/>
</dbReference>
<dbReference type="EMBL" id="MH062254">
    <property type="protein sequence ID" value="AZG02897.1"/>
    <property type="molecule type" value="Genomic_DNA"/>
</dbReference>
<dbReference type="EMBL" id="MH062251">
    <property type="protein sequence ID" value="AZG02894.1"/>
    <property type="molecule type" value="Genomic_DNA"/>
</dbReference>
<evidence type="ECO:0000256" key="1">
    <source>
        <dbReference type="PIRSR" id="PIRSR600246-1"/>
    </source>
</evidence>
<dbReference type="GO" id="GO:0051604">
    <property type="term" value="P:protein maturation"/>
    <property type="evidence" value="ECO:0007669"/>
    <property type="project" value="TreeGrafter"/>
</dbReference>
<dbReference type="SMR" id="A0A1D8NQL4"/>
<evidence type="ECO:0000313" key="6">
    <source>
        <dbReference type="EMBL" id="AZG02895.1"/>
    </source>
</evidence>
<dbReference type="Gene3D" id="3.60.20.30">
    <property type="entry name" value="(Glycosyl)asparaginase"/>
    <property type="match status" value="1"/>
</dbReference>
<dbReference type="InterPro" id="IPR000246">
    <property type="entry name" value="Peptidase_T2"/>
</dbReference>
<dbReference type="VEuPathDB" id="FungiDB:YALI0_F30723g"/>
<dbReference type="EMBL" id="MH062253">
    <property type="protein sequence ID" value="AZG02896.1"/>
    <property type="molecule type" value="Genomic_DNA"/>
</dbReference>
<dbReference type="InterPro" id="IPR037464">
    <property type="entry name" value="Taspase1"/>
</dbReference>
<dbReference type="InterPro" id="IPR029055">
    <property type="entry name" value="Ntn_hydrolases_N"/>
</dbReference>
<dbReference type="CDD" id="cd04514">
    <property type="entry name" value="Taspase1_like"/>
    <property type="match status" value="1"/>
</dbReference>
<evidence type="ECO:0000313" key="4">
    <source>
        <dbReference type="EMBL" id="AYO51049.1"/>
    </source>
</evidence>
<dbReference type="SUPFAM" id="SSF56235">
    <property type="entry name" value="N-terminal nucleophile aminohydrolases (Ntn hydrolases)"/>
    <property type="match status" value="1"/>
</dbReference>
<evidence type="ECO:0000313" key="7">
    <source>
        <dbReference type="EMBL" id="AZG02896.1"/>
    </source>
</evidence>
<evidence type="ECO:0000256" key="2">
    <source>
        <dbReference type="PIRSR" id="PIRSR600246-3"/>
    </source>
</evidence>
<dbReference type="OMA" id="RLWCAFT"/>
<dbReference type="Proteomes" id="UP000182444">
    <property type="component" value="Chromosome 1F"/>
</dbReference>
<dbReference type="eggNOG" id="KOG1592">
    <property type="taxonomic scope" value="Eukaryota"/>
</dbReference>
<dbReference type="AlphaFoldDB" id="A0A1D8NQL4"/>
<evidence type="ECO:0000313" key="10">
    <source>
        <dbReference type="Proteomes" id="UP000182444"/>
    </source>
</evidence>
<keyword evidence="4" id="KW-0378">Hydrolase</keyword>
<dbReference type="EMBL" id="MH062252">
    <property type="protein sequence ID" value="AZG02895.1"/>
    <property type="molecule type" value="Genomic_DNA"/>
</dbReference>
<sequence>MVYVALHLGAGTHSHENYVRYKRLAKKACELAISEVKAGKSVGEAAVSACRVLEDSPLVNAGYGSQLDIDGDVACDAGYIDTDFVRPACVSGITRSHPISTAKALSQSYKAPSLPLERHRPVHIHGQENVESYLGIEGDVDLKSPEATRVWEKWKRLEQNAQVPSSVPEDTVGVIVGDKEHMAIATSSGGPILKSKGRVGPVATYGCGFSLQKGSRTIGVCTTGCGEDIITSRLSGRVLEALAEAQEPDTGISALFDKLQGSFQSSPVTLGCLAVVYEEGHVSIYSLHKAPSMISAVKSGHDKTNIQWLQKDPNTVVSSIQIYRER</sequence>
<evidence type="ECO:0000313" key="3">
    <source>
        <dbReference type="EMBL" id="AOW07923.1"/>
    </source>
</evidence>
<gene>
    <name evidence="9" type="ORF">B0I71DRAFT_126822</name>
    <name evidence="3" type="ORF">YALI1_F38344g</name>
</gene>
<dbReference type="EMBL" id="CP017558">
    <property type="protein sequence ID" value="AOW07923.1"/>
    <property type="molecule type" value="Genomic_DNA"/>
</dbReference>
<evidence type="ECO:0000313" key="9">
    <source>
        <dbReference type="EMBL" id="RDW28878.1"/>
    </source>
</evidence>
<dbReference type="EMBL" id="KZ858949">
    <property type="protein sequence ID" value="RDW28878.1"/>
    <property type="molecule type" value="Genomic_DNA"/>
</dbReference>
<proteinExistence type="predicted"/>
<feature type="active site" description="Nucleophile" evidence="1">
    <location>
        <position position="171"/>
    </location>
</feature>
<reference evidence="9 11" key="3">
    <citation type="submission" date="2018-07" db="EMBL/GenBank/DDBJ databases">
        <title>Draft Genome Assemblies for Five Robust Yarrowia lipolytica Strains Exhibiting High Lipid Production and Pentose Sugar Utilization and Sugar Alcohol Secretion from Undetoxified Lignocellulosic Biomass Hydrolysates.</title>
        <authorList>
            <consortium name="DOE Joint Genome Institute"/>
            <person name="Walker C."/>
            <person name="Ryu S."/>
            <person name="Na H."/>
            <person name="Zane M."/>
            <person name="LaButti K."/>
            <person name="Lipzen A."/>
            <person name="Haridas S."/>
            <person name="Barry K."/>
            <person name="Grigoriev I.V."/>
            <person name="Quarterman J."/>
            <person name="Slininger P."/>
            <person name="Dien B."/>
            <person name="Trinh C.T."/>
        </authorList>
    </citation>
    <scope>NUCLEOTIDE SEQUENCE [LARGE SCALE GENOMIC DNA]</scope>
    <source>
        <strain evidence="9 11">YB392</strain>
    </source>
</reference>
<dbReference type="EMBL" id="MG988315">
    <property type="protein sequence ID" value="AYO51049.1"/>
    <property type="molecule type" value="Genomic_DNA"/>
</dbReference>
<dbReference type="PANTHER" id="PTHR10188:SF8">
    <property type="entry name" value="THREONINE ASPARTASE 1"/>
    <property type="match status" value="1"/>
</dbReference>
<protein>
    <submittedName>
        <fullName evidence="4">L-asparaginase</fullName>
        <ecNumber evidence="4">3.5.1.1</ecNumber>
    </submittedName>
    <submittedName>
        <fullName evidence="9">Nucleophile aminohydrolase</fullName>
    </submittedName>
</protein>
<organism evidence="3 10">
    <name type="scientific">Yarrowia lipolytica</name>
    <name type="common">Candida lipolytica</name>
    <dbReference type="NCBI Taxonomy" id="4952"/>
    <lineage>
        <taxon>Eukaryota</taxon>
        <taxon>Fungi</taxon>
        <taxon>Dikarya</taxon>
        <taxon>Ascomycota</taxon>
        <taxon>Saccharomycotina</taxon>
        <taxon>Dipodascomycetes</taxon>
        <taxon>Dipodascales</taxon>
        <taxon>Dipodascales incertae sedis</taxon>
        <taxon>Yarrowia</taxon>
    </lineage>
</organism>
<dbReference type="Pfam" id="PF01112">
    <property type="entry name" value="Asparaginase_2"/>
    <property type="match status" value="1"/>
</dbReference>
<reference evidence="5" key="2">
    <citation type="submission" date="2018-03" db="EMBL/GenBank/DDBJ databases">
        <authorList>
            <person name="Darvishi F."/>
        </authorList>
    </citation>
    <scope>NUCLEOTIDE SEQUENCE</scope>
    <source>
        <strain evidence="5">CBS6303</strain>
        <strain evidence="4">DSM 3286</strain>
        <strain evidence="6">DSM 70562</strain>
        <strain evidence="8">M7</strain>
        <strain evidence="7">W29</strain>
    </source>
</reference>
<dbReference type="PANTHER" id="PTHR10188">
    <property type="entry name" value="L-ASPARAGINASE"/>
    <property type="match status" value="1"/>
</dbReference>
<dbReference type="GO" id="GO:0005737">
    <property type="term" value="C:cytoplasm"/>
    <property type="evidence" value="ECO:0007669"/>
    <property type="project" value="TreeGrafter"/>
</dbReference>
<evidence type="ECO:0000313" key="11">
    <source>
        <dbReference type="Proteomes" id="UP000256601"/>
    </source>
</evidence>
<feature type="site" description="Cleavage; by autolysis" evidence="2">
    <location>
        <begin position="170"/>
        <end position="171"/>
    </location>
</feature>